<dbReference type="NCBIfam" id="TIGR01733">
    <property type="entry name" value="AA-adenyl-dom"/>
    <property type="match status" value="2"/>
</dbReference>
<dbReference type="InterPro" id="IPR036736">
    <property type="entry name" value="ACP-like_sf"/>
</dbReference>
<evidence type="ECO:0000313" key="4">
    <source>
        <dbReference type="EMBL" id="MDN4011778.1"/>
    </source>
</evidence>
<dbReference type="Pfam" id="PF00550">
    <property type="entry name" value="PP-binding"/>
    <property type="match status" value="2"/>
</dbReference>
<dbReference type="NCBIfam" id="TIGR01720">
    <property type="entry name" value="NRPS-para261"/>
    <property type="match status" value="2"/>
</dbReference>
<dbReference type="PROSITE" id="PS00455">
    <property type="entry name" value="AMP_BINDING"/>
    <property type="match status" value="2"/>
</dbReference>
<gene>
    <name evidence="4" type="ORF">QX233_04830</name>
</gene>
<dbReference type="InterPro" id="IPR009081">
    <property type="entry name" value="PP-bd_ACP"/>
</dbReference>
<dbReference type="Gene3D" id="3.30.559.30">
    <property type="entry name" value="Nonribosomal peptide synthetase, condensation domain"/>
    <property type="match status" value="5"/>
</dbReference>
<dbReference type="Gene3D" id="1.10.10.1830">
    <property type="entry name" value="Non-ribosomal peptide synthase, adenylation domain"/>
    <property type="match status" value="1"/>
</dbReference>
<dbReference type="Gene3D" id="3.30.559.10">
    <property type="entry name" value="Chloramphenicol acetyltransferase-like domain"/>
    <property type="match status" value="5"/>
</dbReference>
<dbReference type="NCBIfam" id="NF003417">
    <property type="entry name" value="PRK04813.1"/>
    <property type="match status" value="2"/>
</dbReference>
<dbReference type="InterPro" id="IPR001242">
    <property type="entry name" value="Condensation_dom"/>
</dbReference>
<evidence type="ECO:0000256" key="2">
    <source>
        <dbReference type="ARBA" id="ARBA00022553"/>
    </source>
</evidence>
<organism evidence="4 5">
    <name type="scientific">Chryseobacterium gambrini</name>
    <dbReference type="NCBI Taxonomy" id="373672"/>
    <lineage>
        <taxon>Bacteria</taxon>
        <taxon>Pseudomonadati</taxon>
        <taxon>Bacteroidota</taxon>
        <taxon>Flavobacteriia</taxon>
        <taxon>Flavobacteriales</taxon>
        <taxon>Weeksellaceae</taxon>
        <taxon>Chryseobacterium group</taxon>
        <taxon>Chryseobacterium</taxon>
    </lineage>
</organism>
<evidence type="ECO:0000259" key="3">
    <source>
        <dbReference type="PROSITE" id="PS50075"/>
    </source>
</evidence>
<evidence type="ECO:0000313" key="5">
    <source>
        <dbReference type="Proteomes" id="UP001225933"/>
    </source>
</evidence>
<evidence type="ECO:0000256" key="1">
    <source>
        <dbReference type="ARBA" id="ARBA00022450"/>
    </source>
</evidence>
<dbReference type="PROSITE" id="PS50075">
    <property type="entry name" value="CARRIER"/>
    <property type="match status" value="2"/>
</dbReference>
<dbReference type="Pfam" id="PF00501">
    <property type="entry name" value="AMP-binding"/>
    <property type="match status" value="2"/>
</dbReference>
<dbReference type="FunFam" id="3.40.50.12780:FF:000012">
    <property type="entry name" value="Non-ribosomal peptide synthetase"/>
    <property type="match status" value="1"/>
</dbReference>
<dbReference type="EMBL" id="JAUHGV010000004">
    <property type="protein sequence ID" value="MDN4011778.1"/>
    <property type="molecule type" value="Genomic_DNA"/>
</dbReference>
<proteinExistence type="predicted"/>
<dbReference type="CDD" id="cd19534">
    <property type="entry name" value="E_NRPS"/>
    <property type="match status" value="2"/>
</dbReference>
<dbReference type="CDD" id="cd05930">
    <property type="entry name" value="A_NRPS"/>
    <property type="match status" value="1"/>
</dbReference>
<reference evidence="4" key="1">
    <citation type="submission" date="2023-06" db="EMBL/GenBank/DDBJ databases">
        <title>Two Chryseobacterium gambrini strains from China.</title>
        <authorList>
            <person name="Zeng J."/>
            <person name="Wu Y."/>
        </authorList>
    </citation>
    <scope>NUCLEOTIDE SEQUENCE</scope>
    <source>
        <strain evidence="4">SQ219</strain>
    </source>
</reference>
<keyword evidence="1" id="KW-0596">Phosphopantetheine</keyword>
<dbReference type="InterPro" id="IPR045851">
    <property type="entry name" value="AMP-bd_C_sf"/>
</dbReference>
<dbReference type="Gene3D" id="3.40.50.980">
    <property type="match status" value="4"/>
</dbReference>
<dbReference type="InterPro" id="IPR044894">
    <property type="entry name" value="TubC_N_sf"/>
</dbReference>
<dbReference type="PANTHER" id="PTHR45398">
    <property type="match status" value="1"/>
</dbReference>
<sequence length="3428" mass="392294">MKSFIEKLKENNIEVLLRSDSLEIVSYKESISEELLEEIRTHKDSIVQFLKSNSSDHIFKDINGNIHYKASYPQIEIWAACQDSKSSAAYHLPSFIQVEHTLDIETLRKALQFVVNKYEILRTNFTLSISGDLLQVIHPESSINVDVIDYRHANYEKGIAFINQDNLIRFDLEKDPLLRCFLIKLPGNQSLFYYNIHHIISDEWSGKIFENEVFIAYDAFLNESESKLENTPYRYRDYIDWYQTQLNKTDHHKQYWKDILSPLPDVLQLPTSKPYPSFRTYDSISARMFLSEYETNLLQKLSQKLQGSLFTGVLTILKVLIYKYTNNDDLIIGSHMATRERAEFDKQIGYFLKTLILRNTVSETDSFNSLFNRIKKNLIPAYEHSIYPLSEILKDINFKRDQSRSSVFNISITFHDERKDPHLTQEIYTNIIEEAESTCKYDIEFHFGVVNSQLYIRANYNTEIYEPHIIHSFIRHYRELILKFSQAPDISISEIDYLVDGERKKILKLFNRTSASYPEEKTLVNLFEEQVEKTPDNVAVFYEGRELNYSELNSVSNQLGHYLRDQYAIQADDLICIKLPRSERMIISILGILKSGGAYVPIDIDYPQERIDYILKDTGAKVVIDESFLSDFEKVKDDYSAINPDCAAKPDNLAYIIYTSGTTGNPKGVMITHSNLMNYVCWSNGFYFKENDRGNWGLFTSISFDLSGTAVFCSLSRGSKLWLGSSQDNSLQSLLNALGNEEIDILKLTPSHISLLRHAAISSTGIRKIILGGEKLYKEHINIIQSISDNIEIYDEYGPTEATIGCIAHKTDGSAASIGKPISNTQVYILDDHHQLVPEAVIGELYIAGAGLARGYLNRSDLTEEKFIPNPFVAGTKMYRTGDLGRWLPDGRIEYMGRIDHQVKIRGHRVELGEIESHALSYSNSIRSVVAEVKEHQGDKSLVVYYVSDSLIDKQKLSQYLETKLPQYMLPGFYVELESIPLTGNGKVDRKNLPEVSLADLIKNEYVAPVTEEQRILVEVCEQVLKHSPISIRDNYYNLGGDSIKSIQIVSRLRLYGYSLKVEYILQYPLLEELARHMTTDVVEIDQSVVTGDSILTPIQKSFFENEDIHNKNYYNQSVILKSQERLSGAALELSLQKLVDHHDALRMVYTNKEGMWRQFNSDTSRKHYRLEYFDLRTSTSESEELESLQKIGDALQSSIDITSGIIFHVGHVSLRDGDRLILILHHLVVDGVSWRILLEDLGNLYGSEIKGEPYSLPAKTDSFQTWGRTLEEYSKSQALLKERRYWESIESGDYSVPEPDYLVNGKQIPDKNIRFTLTAEETRLLKTRAGRKYGAEINDLLLTGLALSLREQFGISKTRVMMEGHGREAVSPNINISRTVGWFTSVFPFSLDISNAEQPELVSIKEGLRRIPDKGIGYGVLHYLDKRISSAEIPPIQFNYLGDFDDIGNGTIENNASAFQYSSENIGAAVPAENMSSNILLDVSGMTVHGTMNIDIRYSDKIFTESTLKKLTESYQRHLRILIMEHGEERILTPSDLTYKGLSFKTISDLNRGNTVEDIYELSPMQQGLYYHWFVDPKGSAYFMQASYRIKSPNLDLSLVEKAFGILVNRYTILRTSFDNRYGNVPLQIVHKKARVDFKHFILESAADLDDIRQGDIMRGFNLNEPTQMRLMVVELPDGAFEFIWSHHHIIMDGWCLAILINDFSIILSSLQQRIEINLPEPHRYSSYIKWLARIDKEEAMAYWENYLKGINAPSPLPFEKQVKEETPRFIAEKFIIGKEEFLSVNQFCKHLGITLNTYAQAIWSYLLSSYNGTEDVVFGAVVSGRPPEIEGIENMVGLFINTIPVHIKVSKEDTPRSLLEKVHQDSIQSTGYHFNSLAQIQLLSPLGKDLIKNIIVFENYLKNEEANAESSSTAGLASENVESFDHSNYDFNFVVTPDKDCLHIEFRYNSSVFYSEGVTNLVSHFKKVLSHFITSADISLSEINYLVDGEREKILKSFNNTSTSYPEEKTLVNLFEEQVEKTPDNAAVFYEGTELNYAELNALSNQLGHYLRDQYAIQSDDLICIKLPRSERMIISILGILKSGGAYVPIDIDYPQERIDYILKDTGAKVVIDESLFSDFEKVKDNYSAINLDCVTKPDNLAYIIYTSGTTGNPKGVMIENRSVINLISAQSHQFQIDDKERILQFSNYAFDASVEQIFLALLNGAALYLISKVQLIDYHSLTVFLKENKITHFHAVPAVIREVKPDEGFSLKRVIAGGDVCSRELAESWSSICRFYNEYGPTETTVTSVELRFDKECHFSIGRPISNTQVYILDDHHQPIPEGVIGELYIAGAGLARGYLNLSDLTEEKFISNPFVAGTKMYRTGDLGRWLPDGSIEYLGRIDHQVKIRGYRIELGEIESHILSYSNSIRSVVVEVKEYEGEKNLVAYYVSDSMIDKQKLSQYLETKLPQYMLPGFYVELESIPLTHNGKVDRKNLPDVLSKDLIKNEYVAPVTEEQRILVEVCEQVLNQKSISIKDNFYNLGGDSIKSIQIVSKLRKYGYTLKVMHILQHPVLEELSDFITAHVIPVDQSAVAGNVVLTPIQKHFFENNEIVNKNYYNQSILLKSDDRLSGSVINSSVERLVNHHDALRMVYTNEEGKWSQFNADTSAKHYRYEYFDLRTGMSESEELEGLQKIGEELQSSIDITSGILFHVGHVSMRDGDRLILILHHLVVDGVSWRILLEDLNNLYHSGISGTHYNFPAKTHSFQKWGHVLQEYSTSKSLSEENEYWNSIESEMYPAISTDYNYSGEGKYTLNRNAGFSLNEESTKLLYTKAGKKYGAEINDLLLAGLALSLKVQFGITKTKILMEGHGREEISSGTDISRTIGWFTSMYPFSLDISNESRPVIESVKESLRRIPKKGIGYGVLYYLTKSIISGSKALIQFNYLGDFNDIKANDAEKNISHFQLSSENIGQAVPSENLSTDILIDISGMTVNGVMNINFRYSDEVFTPESIEKLCALFERNIKNIVNESENKDWAYGDAIPVSPNQYYLFRNPYSSVSFNIKIDQFNDKHFENKLRKSISSFPFLMTKYEKEGDFYIQRYLSEKEIVIKIRTENIQKKSEKEIERIGKEMMLSPYNVLDGELIRVFIIKTEDKDPCIASVFFGLHHSLSDDYTAKYLKKALENYFNTGNDIAVHPHHFNFIDSQESFLKSHEGLTLKDKQIQEILKTPLYHHSTKEGSDIVYYQNFTIKEFFITGEDFAIFQKISQKTLLPFNAFCLSIFLKLINSYNDQSRRFYGVTSNNRENSEYEKILGVLTNLIILSYPDFNTYSIPEILKNYGGMIEARTTQKIPYEVIRKEIQVMKNKELESNILAIYNYFNQSGEAKEHKGFIEYEMPITDFDGLNFKVFEYSNGVLLHLSYPISGKAINFSKYIQEFLNFIKTQ</sequence>
<feature type="domain" description="Carrier" evidence="3">
    <location>
        <begin position="2494"/>
        <end position="2568"/>
    </location>
</feature>
<accession>A0AAJ1VIX5</accession>
<dbReference type="RefSeq" id="WP_214587369.1">
    <property type="nucleotide sequence ID" value="NZ_JAUHGV010000004.1"/>
</dbReference>
<dbReference type="Gene3D" id="3.30.300.30">
    <property type="match status" value="2"/>
</dbReference>
<dbReference type="InterPro" id="IPR010071">
    <property type="entry name" value="AA_adenyl_dom"/>
</dbReference>
<dbReference type="GO" id="GO:0003824">
    <property type="term" value="F:catalytic activity"/>
    <property type="evidence" value="ECO:0007669"/>
    <property type="project" value="InterPro"/>
</dbReference>
<dbReference type="InterPro" id="IPR010060">
    <property type="entry name" value="NRPS_synth"/>
</dbReference>
<dbReference type="InterPro" id="IPR023213">
    <property type="entry name" value="CAT-like_dom_sf"/>
</dbReference>
<dbReference type="Proteomes" id="UP001225933">
    <property type="component" value="Unassembled WGS sequence"/>
</dbReference>
<dbReference type="PANTHER" id="PTHR45398:SF1">
    <property type="entry name" value="ENZYME, PUTATIVE (JCVI)-RELATED"/>
    <property type="match status" value="1"/>
</dbReference>
<dbReference type="SUPFAM" id="SSF47336">
    <property type="entry name" value="ACP-like"/>
    <property type="match status" value="2"/>
</dbReference>
<dbReference type="FunFam" id="3.40.50.980:FF:000001">
    <property type="entry name" value="Non-ribosomal peptide synthetase"/>
    <property type="match status" value="2"/>
</dbReference>
<dbReference type="InterPro" id="IPR041464">
    <property type="entry name" value="TubC_N"/>
</dbReference>
<dbReference type="Gene3D" id="1.10.1200.10">
    <property type="entry name" value="ACP-like"/>
    <property type="match status" value="2"/>
</dbReference>
<comment type="caution">
    <text evidence="4">The sequence shown here is derived from an EMBL/GenBank/DDBJ whole genome shotgun (WGS) entry which is preliminary data.</text>
</comment>
<dbReference type="InterPro" id="IPR020845">
    <property type="entry name" value="AMP-binding_CS"/>
</dbReference>
<protein>
    <submittedName>
        <fullName evidence="4">Non-ribosomal peptide synthetase</fullName>
    </submittedName>
</protein>
<dbReference type="InterPro" id="IPR000873">
    <property type="entry name" value="AMP-dep_synth/lig_dom"/>
</dbReference>
<dbReference type="FunFam" id="2.30.38.10:FF:000001">
    <property type="entry name" value="Non-ribosomal peptide synthetase PvdI"/>
    <property type="match status" value="2"/>
</dbReference>
<dbReference type="Pfam" id="PF18563">
    <property type="entry name" value="TubC_N"/>
    <property type="match status" value="1"/>
</dbReference>
<dbReference type="SUPFAM" id="SSF56801">
    <property type="entry name" value="Acetyl-CoA synthetase-like"/>
    <property type="match status" value="2"/>
</dbReference>
<dbReference type="Pfam" id="PF00668">
    <property type="entry name" value="Condensation"/>
    <property type="match status" value="5"/>
</dbReference>
<dbReference type="SUPFAM" id="SSF52777">
    <property type="entry name" value="CoA-dependent acyltransferases"/>
    <property type="match status" value="9"/>
</dbReference>
<keyword evidence="2" id="KW-0597">Phosphoprotein</keyword>
<feature type="domain" description="Carrier" evidence="3">
    <location>
        <begin position="1008"/>
        <end position="1082"/>
    </location>
</feature>
<dbReference type="Gene3D" id="2.30.38.10">
    <property type="entry name" value="Luciferase, Domain 3"/>
    <property type="match status" value="2"/>
</dbReference>
<name>A0AAJ1VIX5_9FLAO</name>
<dbReference type="FunFam" id="3.30.300.30:FF:000015">
    <property type="entry name" value="Nonribosomal peptide synthase SidD"/>
    <property type="match status" value="1"/>
</dbReference>